<evidence type="ECO:0000313" key="2">
    <source>
        <dbReference type="Proteomes" id="UP000198982"/>
    </source>
</evidence>
<evidence type="ECO:0000313" key="1">
    <source>
        <dbReference type="EMBL" id="SEB51127.1"/>
    </source>
</evidence>
<accession>A0A1H4JY92</accession>
<dbReference type="AlphaFoldDB" id="A0A1H4JY92"/>
<keyword evidence="2" id="KW-1185">Reference proteome</keyword>
<sequence length="138" mass="14800">MKALLLAAMPVVLMDGHAPDLDQWSRIEPAIAAAVECRQTLPMHALDDIAPNAPGSWLLAPARSFTVFGLPVKRIELFIDPDGELGASYTAVIEKRSLEQVRKQLKLASQRGRIGQLSADQPSAEVQVSCVVATTGQG</sequence>
<organism evidence="1 2">
    <name type="scientific">Pseudomonas saponiphila</name>
    <dbReference type="NCBI Taxonomy" id="556534"/>
    <lineage>
        <taxon>Bacteria</taxon>
        <taxon>Pseudomonadati</taxon>
        <taxon>Pseudomonadota</taxon>
        <taxon>Gammaproteobacteria</taxon>
        <taxon>Pseudomonadales</taxon>
        <taxon>Pseudomonadaceae</taxon>
        <taxon>Pseudomonas</taxon>
    </lineage>
</organism>
<reference evidence="2" key="1">
    <citation type="submission" date="2016-10" db="EMBL/GenBank/DDBJ databases">
        <authorList>
            <person name="Varghese N."/>
            <person name="Submissions S."/>
        </authorList>
    </citation>
    <scope>NUCLEOTIDE SEQUENCE [LARGE SCALE GENOMIC DNA]</scope>
    <source>
        <strain evidence="2">DSM 9751</strain>
    </source>
</reference>
<name>A0A1H4JY92_9PSED</name>
<dbReference type="RefSeq" id="WP_092310296.1">
    <property type="nucleotide sequence ID" value="NZ_FNTJ01000001.1"/>
</dbReference>
<proteinExistence type="predicted"/>
<dbReference type="Proteomes" id="UP000198982">
    <property type="component" value="Unassembled WGS sequence"/>
</dbReference>
<protein>
    <submittedName>
        <fullName evidence="1">Uncharacterized protein</fullName>
    </submittedName>
</protein>
<gene>
    <name evidence="1" type="ORF">SAMN05216178_0872</name>
</gene>
<dbReference type="EMBL" id="FNTJ01000001">
    <property type="protein sequence ID" value="SEB51127.1"/>
    <property type="molecule type" value="Genomic_DNA"/>
</dbReference>